<feature type="transmembrane region" description="Helical" evidence="2">
    <location>
        <begin position="32"/>
        <end position="57"/>
    </location>
</feature>
<proteinExistence type="predicted"/>
<sequence length="242" mass="26129">MGTSSFIASVPTLLWRFYVESLWRWRDHPSSWVSHIASLCRILAILLIIPVLVLILLDIASYGIARTLGVIDLTDASTSDKKTIHAIASKRHSRVVVPTTPAVPSVHVSSASPDSASASFPSLHPISIPPTTQNGNSSSSGDHSDSTATTTPNTSPLESTRPRGLNVEHPDAYFTSEENSLKLSGVGLFSPAASRPPSPTITRRALPPEDSSNKPLVDVSEEDEGIVLRRRPTRKPQNTDDR</sequence>
<dbReference type="Proteomes" id="UP000613580">
    <property type="component" value="Unassembled WGS sequence"/>
</dbReference>
<comment type="caution">
    <text evidence="3">The sequence shown here is derived from an EMBL/GenBank/DDBJ whole genome shotgun (WGS) entry which is preliminary data.</text>
</comment>
<evidence type="ECO:0000313" key="3">
    <source>
        <dbReference type="EMBL" id="KAF7306054.1"/>
    </source>
</evidence>
<feature type="compositionally biased region" description="Polar residues" evidence="1">
    <location>
        <begin position="147"/>
        <end position="158"/>
    </location>
</feature>
<keyword evidence="2" id="KW-1133">Transmembrane helix</keyword>
<dbReference type="AlphaFoldDB" id="A0A8H6WB64"/>
<gene>
    <name evidence="3" type="ORF">HMN09_00760300</name>
</gene>
<keyword evidence="2" id="KW-0472">Membrane</keyword>
<feature type="region of interest" description="Disordered" evidence="1">
    <location>
        <begin position="188"/>
        <end position="242"/>
    </location>
</feature>
<evidence type="ECO:0000313" key="4">
    <source>
        <dbReference type="Proteomes" id="UP000613580"/>
    </source>
</evidence>
<reference evidence="3" key="1">
    <citation type="submission" date="2020-05" db="EMBL/GenBank/DDBJ databases">
        <title>Mycena genomes resolve the evolution of fungal bioluminescence.</title>
        <authorList>
            <person name="Tsai I.J."/>
        </authorList>
    </citation>
    <scope>NUCLEOTIDE SEQUENCE</scope>
    <source>
        <strain evidence="3">110903Hualien_Pintung</strain>
    </source>
</reference>
<evidence type="ECO:0008006" key="5">
    <source>
        <dbReference type="Google" id="ProtNLM"/>
    </source>
</evidence>
<evidence type="ECO:0000256" key="1">
    <source>
        <dbReference type="SAM" id="MobiDB-lite"/>
    </source>
</evidence>
<keyword evidence="2" id="KW-0812">Transmembrane</keyword>
<name>A0A8H6WB64_MYCCL</name>
<feature type="compositionally biased region" description="Low complexity" evidence="1">
    <location>
        <begin position="104"/>
        <end position="122"/>
    </location>
</feature>
<organism evidence="3 4">
    <name type="scientific">Mycena chlorophos</name>
    <name type="common">Agaric fungus</name>
    <name type="synonym">Agaricus chlorophos</name>
    <dbReference type="NCBI Taxonomy" id="658473"/>
    <lineage>
        <taxon>Eukaryota</taxon>
        <taxon>Fungi</taxon>
        <taxon>Dikarya</taxon>
        <taxon>Basidiomycota</taxon>
        <taxon>Agaricomycotina</taxon>
        <taxon>Agaricomycetes</taxon>
        <taxon>Agaricomycetidae</taxon>
        <taxon>Agaricales</taxon>
        <taxon>Marasmiineae</taxon>
        <taxon>Mycenaceae</taxon>
        <taxon>Mycena</taxon>
    </lineage>
</organism>
<evidence type="ECO:0000256" key="2">
    <source>
        <dbReference type="SAM" id="Phobius"/>
    </source>
</evidence>
<dbReference type="EMBL" id="JACAZE010000009">
    <property type="protein sequence ID" value="KAF7306054.1"/>
    <property type="molecule type" value="Genomic_DNA"/>
</dbReference>
<accession>A0A8H6WB64</accession>
<dbReference type="OrthoDB" id="3363417at2759"/>
<protein>
    <recommendedName>
        <fullName evidence="5">Proteophosphoglycan ppg4</fullName>
    </recommendedName>
</protein>
<keyword evidence="4" id="KW-1185">Reference proteome</keyword>
<feature type="region of interest" description="Disordered" evidence="1">
    <location>
        <begin position="104"/>
        <end position="167"/>
    </location>
</feature>